<name>A0A2H4NRN0_9PLEO</name>
<dbReference type="AlphaFoldDB" id="A0A2H4NRN0"/>
<dbReference type="SUPFAM" id="SSF55608">
    <property type="entry name" value="Homing endonucleases"/>
    <property type="match status" value="1"/>
</dbReference>
<dbReference type="Pfam" id="PF00961">
    <property type="entry name" value="LAGLIDADG_1"/>
    <property type="match status" value="1"/>
</dbReference>
<dbReference type="GeneID" id="35116762"/>
<keyword evidence="2" id="KW-0378">Hydrolase</keyword>
<dbReference type="PANTHER" id="PTHR36181:SF4">
    <property type="entry name" value="LAGLIDADG ENDONUCLEASE"/>
    <property type="match status" value="1"/>
</dbReference>
<dbReference type="InterPro" id="IPR004860">
    <property type="entry name" value="LAGLIDADG_dom"/>
</dbReference>
<organism evidence="2">
    <name type="scientific">Bipolaris cookei</name>
    <dbReference type="NCBI Taxonomy" id="74410"/>
    <lineage>
        <taxon>Eukaryota</taxon>
        <taxon>Fungi</taxon>
        <taxon>Dikarya</taxon>
        <taxon>Ascomycota</taxon>
        <taxon>Pezizomycotina</taxon>
        <taxon>Dothideomycetes</taxon>
        <taxon>Pleosporomycetidae</taxon>
        <taxon>Pleosporales</taxon>
        <taxon>Pleosporineae</taxon>
        <taxon>Pleosporaceae</taxon>
        <taxon>Bipolaris</taxon>
    </lineage>
</organism>
<dbReference type="Gene3D" id="3.10.28.10">
    <property type="entry name" value="Homing endonucleases"/>
    <property type="match status" value="1"/>
</dbReference>
<evidence type="ECO:0000313" key="2">
    <source>
        <dbReference type="EMBL" id="ATV95676.1"/>
    </source>
</evidence>
<dbReference type="GO" id="GO:0004519">
    <property type="term" value="F:endonuclease activity"/>
    <property type="evidence" value="ECO:0007669"/>
    <property type="project" value="UniProtKB-KW"/>
</dbReference>
<dbReference type="PANTHER" id="PTHR36181">
    <property type="entry name" value="INTRON-ENCODED ENDONUCLEASE AI3-RELATED"/>
    <property type="match status" value="1"/>
</dbReference>
<protein>
    <submittedName>
        <fullName evidence="2">LAGLIDADG endonuclease</fullName>
    </submittedName>
</protein>
<keyword evidence="2" id="KW-0496">Mitochondrion</keyword>
<dbReference type="FunFam" id="3.10.28.10:FF:000010">
    <property type="entry name" value="LAGLIDADG homing endonuclease I-LtrII"/>
    <property type="match status" value="1"/>
</dbReference>
<gene>
    <name evidence="2" type="primary">orf207</name>
</gene>
<sequence>MVNAKEHLTMKGLQEIVSIKASINLGLNDELKAAFPDTVPTLRPLVESMQILSKAKSSANYEIPLTTPGSTQWMKVGQWVAGFVSGDGCFAITENKSSSKFYLRLVFSIYQHSRDSSLISSFVDFFGCGAYRSTSANQTTVYFECMNFAGNYEKIMPFFREFNIRGVKSKDFDAWCKAAKIIKAKDHLTKEGFDLVCQIKSNMNKGI</sequence>
<reference evidence="2" key="1">
    <citation type="submission" date="2017-08" db="EMBL/GenBank/DDBJ databases">
        <title>The genome sequence of Bipolaris cookei reveals mechanisms of pathogenesis underlying target leaf spot of sorghum.</title>
        <authorList>
            <person name="Zaccaron A.Z."/>
            <person name="Bluhm B.H."/>
        </authorList>
    </citation>
    <scope>NUCLEOTIDE SEQUENCE</scope>
    <source>
        <strain evidence="2">LSLP18</strain>
    </source>
</reference>
<dbReference type="InterPro" id="IPR051289">
    <property type="entry name" value="LAGLIDADG_Endonuclease"/>
</dbReference>
<keyword evidence="2" id="KW-0540">Nuclease</keyword>
<dbReference type="EMBL" id="MF784482">
    <property type="protein sequence ID" value="ATV95676.1"/>
    <property type="molecule type" value="Genomic_DNA"/>
</dbReference>
<evidence type="ECO:0000259" key="1">
    <source>
        <dbReference type="Pfam" id="PF00961"/>
    </source>
</evidence>
<proteinExistence type="predicted"/>
<geneLocation type="mitochondrion" evidence="2"/>
<dbReference type="InterPro" id="IPR027434">
    <property type="entry name" value="Homing_endonucl"/>
</dbReference>
<feature type="domain" description="Homing endonuclease LAGLIDADG" evidence="1">
    <location>
        <begin position="81"/>
        <end position="178"/>
    </location>
</feature>
<accession>A0A2H4NRN0</accession>
<keyword evidence="2" id="KW-0255">Endonuclease</keyword>
<dbReference type="RefSeq" id="YP_009445506.1">
    <property type="nucleotide sequence ID" value="NC_036417.1"/>
</dbReference>
<dbReference type="GO" id="GO:0005739">
    <property type="term" value="C:mitochondrion"/>
    <property type="evidence" value="ECO:0007669"/>
    <property type="project" value="UniProtKB-ARBA"/>
</dbReference>